<accession>A0AAJ1JPG2</accession>
<evidence type="ECO:0000313" key="2">
    <source>
        <dbReference type="Proteomes" id="UP001147046"/>
    </source>
</evidence>
<dbReference type="EMBL" id="JAKIHV010000009">
    <property type="protein sequence ID" value="MDE9624565.1"/>
    <property type="molecule type" value="Genomic_DNA"/>
</dbReference>
<protein>
    <submittedName>
        <fullName evidence="1">AlpA family transcriptional regulator</fullName>
    </submittedName>
</protein>
<comment type="caution">
    <text evidence="1">The sequence shown here is derived from an EMBL/GenBank/DDBJ whole genome shotgun (WGS) entry which is preliminary data.</text>
</comment>
<dbReference type="RefSeq" id="WP_181522763.1">
    <property type="nucleotide sequence ID" value="NZ_JAKIHV010000009.1"/>
</dbReference>
<sequence>MFLNQIEVGRRIGVGKNSIGYIVKNDPTFPKPVYLTPSRPQWLDTAIDAWALERSNAAQKNSRKGRAA</sequence>
<gene>
    <name evidence="1" type="ORF">L2102_14655</name>
</gene>
<proteinExistence type="predicted"/>
<dbReference type="AlphaFoldDB" id="A0AAJ1JPG2"/>
<organism evidence="1 2">
    <name type="scientific">Citrobacter portucalensis</name>
    <dbReference type="NCBI Taxonomy" id="1639133"/>
    <lineage>
        <taxon>Bacteria</taxon>
        <taxon>Pseudomonadati</taxon>
        <taxon>Pseudomonadota</taxon>
        <taxon>Gammaproteobacteria</taxon>
        <taxon>Enterobacterales</taxon>
        <taxon>Enterobacteriaceae</taxon>
        <taxon>Citrobacter</taxon>
        <taxon>Citrobacter freundii complex</taxon>
    </lineage>
</organism>
<evidence type="ECO:0000313" key="1">
    <source>
        <dbReference type="EMBL" id="MDE9624565.1"/>
    </source>
</evidence>
<name>A0AAJ1JPG2_9ENTR</name>
<dbReference type="Proteomes" id="UP001147046">
    <property type="component" value="Unassembled WGS sequence"/>
</dbReference>
<reference evidence="1" key="1">
    <citation type="submission" date="2022-01" db="EMBL/GenBank/DDBJ databases">
        <title>Genetic Characterization of Carbapenem-resistant Citrobacter spp. from China: a multicenter study.</title>
        <authorList>
            <person name="Ye L."/>
        </authorList>
    </citation>
    <scope>NUCLEOTIDE SEQUENCE</scope>
    <source>
        <strain evidence="1">IR5464</strain>
    </source>
</reference>